<dbReference type="InterPro" id="IPR035966">
    <property type="entry name" value="PKF_sf"/>
</dbReference>
<comment type="catalytic activity">
    <reaction evidence="1">
        <text>beta-D-fructose 6-phosphate + ATP = beta-D-fructose 1,6-bisphosphate + ADP + H(+)</text>
        <dbReference type="Rhea" id="RHEA:16109"/>
        <dbReference type="ChEBI" id="CHEBI:15378"/>
        <dbReference type="ChEBI" id="CHEBI:30616"/>
        <dbReference type="ChEBI" id="CHEBI:32966"/>
        <dbReference type="ChEBI" id="CHEBI:57634"/>
        <dbReference type="ChEBI" id="CHEBI:456216"/>
        <dbReference type="EC" id="2.7.1.11"/>
    </reaction>
</comment>
<proteinExistence type="predicted"/>
<dbReference type="Gene3D" id="3.40.50.460">
    <property type="entry name" value="Phosphofructokinase domain"/>
    <property type="match status" value="1"/>
</dbReference>
<dbReference type="PANTHER" id="PTHR13697">
    <property type="entry name" value="PHOSPHOFRUCTOKINASE"/>
    <property type="match status" value="1"/>
</dbReference>
<evidence type="ECO:0000256" key="2">
    <source>
        <dbReference type="SAM" id="Phobius"/>
    </source>
</evidence>
<dbReference type="GO" id="GO:0042802">
    <property type="term" value="F:identical protein binding"/>
    <property type="evidence" value="ECO:0007669"/>
    <property type="project" value="TreeGrafter"/>
</dbReference>
<dbReference type="AlphaFoldDB" id="A0A1A9VT82"/>
<organism evidence="3 4">
    <name type="scientific">Glossina austeni</name>
    <name type="common">Savannah tsetse fly</name>
    <dbReference type="NCBI Taxonomy" id="7395"/>
    <lineage>
        <taxon>Eukaryota</taxon>
        <taxon>Metazoa</taxon>
        <taxon>Ecdysozoa</taxon>
        <taxon>Arthropoda</taxon>
        <taxon>Hexapoda</taxon>
        <taxon>Insecta</taxon>
        <taxon>Pterygota</taxon>
        <taxon>Neoptera</taxon>
        <taxon>Endopterygota</taxon>
        <taxon>Diptera</taxon>
        <taxon>Brachycera</taxon>
        <taxon>Muscomorpha</taxon>
        <taxon>Hippoboscoidea</taxon>
        <taxon>Glossinidae</taxon>
        <taxon>Glossina</taxon>
    </lineage>
</organism>
<dbReference type="GO" id="GO:0016208">
    <property type="term" value="F:AMP binding"/>
    <property type="evidence" value="ECO:0007669"/>
    <property type="project" value="TreeGrafter"/>
</dbReference>
<dbReference type="VEuPathDB" id="VectorBase:GAUT046767"/>
<keyword evidence="2" id="KW-1133">Transmembrane helix</keyword>
<dbReference type="PANTHER" id="PTHR13697:SF4">
    <property type="entry name" value="ATP-DEPENDENT 6-PHOSPHOFRUCTOKINASE"/>
    <property type="match status" value="1"/>
</dbReference>
<evidence type="ECO:0000313" key="4">
    <source>
        <dbReference type="Proteomes" id="UP000078200"/>
    </source>
</evidence>
<name>A0A1A9VT82_GLOAU</name>
<dbReference type="GO" id="GO:0005945">
    <property type="term" value="C:6-phosphofructokinase complex"/>
    <property type="evidence" value="ECO:0007669"/>
    <property type="project" value="TreeGrafter"/>
</dbReference>
<accession>A0A1A9VT82</accession>
<sequence length="137" mass="15631">MKVWVWSKPSLLDSTGPTKHLQLFNASACEITTTTTGTPRRAPPKSRDPYPYPIPLFIHLLSALLWLLSLAINIKLRACALYAYRNIDTMAAYIFEEKFSIKDLQQDIYHMASQRAEGVQRGLILRNEKASDNYNTD</sequence>
<dbReference type="EnsemblMetazoa" id="GAUT046767-RA">
    <property type="protein sequence ID" value="GAUT046767-PA"/>
    <property type="gene ID" value="GAUT046767"/>
</dbReference>
<keyword evidence="2" id="KW-0472">Membrane</keyword>
<dbReference type="GO" id="GO:0005524">
    <property type="term" value="F:ATP binding"/>
    <property type="evidence" value="ECO:0007669"/>
    <property type="project" value="TreeGrafter"/>
</dbReference>
<dbReference type="STRING" id="7395.A0A1A9VT82"/>
<keyword evidence="2" id="KW-0812">Transmembrane</keyword>
<reference evidence="3" key="1">
    <citation type="submission" date="2020-05" db="UniProtKB">
        <authorList>
            <consortium name="EnsemblMetazoa"/>
        </authorList>
    </citation>
    <scope>IDENTIFICATION</scope>
    <source>
        <strain evidence="3">TTRI</strain>
    </source>
</reference>
<dbReference type="GO" id="GO:0030388">
    <property type="term" value="P:fructose 1,6-bisphosphate metabolic process"/>
    <property type="evidence" value="ECO:0007669"/>
    <property type="project" value="TreeGrafter"/>
</dbReference>
<dbReference type="GO" id="GO:0048029">
    <property type="term" value="F:monosaccharide binding"/>
    <property type="evidence" value="ECO:0007669"/>
    <property type="project" value="TreeGrafter"/>
</dbReference>
<dbReference type="Proteomes" id="UP000078200">
    <property type="component" value="Unassembled WGS sequence"/>
</dbReference>
<evidence type="ECO:0000256" key="1">
    <source>
        <dbReference type="ARBA" id="ARBA00048070"/>
    </source>
</evidence>
<evidence type="ECO:0000313" key="3">
    <source>
        <dbReference type="EnsemblMetazoa" id="GAUT046767-PA"/>
    </source>
</evidence>
<feature type="transmembrane region" description="Helical" evidence="2">
    <location>
        <begin position="56"/>
        <end position="76"/>
    </location>
</feature>
<dbReference type="GO" id="GO:0061621">
    <property type="term" value="P:canonical glycolysis"/>
    <property type="evidence" value="ECO:0007669"/>
    <property type="project" value="TreeGrafter"/>
</dbReference>
<dbReference type="GO" id="GO:0003872">
    <property type="term" value="F:6-phosphofructokinase activity"/>
    <property type="evidence" value="ECO:0007669"/>
    <property type="project" value="UniProtKB-EC"/>
</dbReference>
<dbReference type="GO" id="GO:0006002">
    <property type="term" value="P:fructose 6-phosphate metabolic process"/>
    <property type="evidence" value="ECO:0007669"/>
    <property type="project" value="TreeGrafter"/>
</dbReference>
<dbReference type="GO" id="GO:0070095">
    <property type="term" value="F:fructose-6-phosphate binding"/>
    <property type="evidence" value="ECO:0007669"/>
    <property type="project" value="TreeGrafter"/>
</dbReference>
<protein>
    <submittedName>
        <fullName evidence="3">Uncharacterized protein</fullName>
    </submittedName>
</protein>
<keyword evidence="4" id="KW-1185">Reference proteome</keyword>